<organism evidence="3 4">
    <name type="scientific">Glycomyces paridis</name>
    <dbReference type="NCBI Taxonomy" id="2126555"/>
    <lineage>
        <taxon>Bacteria</taxon>
        <taxon>Bacillati</taxon>
        <taxon>Actinomycetota</taxon>
        <taxon>Actinomycetes</taxon>
        <taxon>Glycomycetales</taxon>
        <taxon>Glycomycetaceae</taxon>
        <taxon>Glycomyces</taxon>
    </lineage>
</organism>
<keyword evidence="2" id="KW-0732">Signal</keyword>
<gene>
    <name evidence="3" type="ORF">E9998_10020</name>
</gene>
<dbReference type="RefSeq" id="WP_136529566.1">
    <property type="nucleotide sequence ID" value="NZ_STGX01000006.1"/>
</dbReference>
<name>A0A4S8PI29_9ACTN</name>
<evidence type="ECO:0000313" key="4">
    <source>
        <dbReference type="Proteomes" id="UP000305792"/>
    </source>
</evidence>
<feature type="signal peptide" evidence="2">
    <location>
        <begin position="1"/>
        <end position="25"/>
    </location>
</feature>
<evidence type="ECO:0000256" key="1">
    <source>
        <dbReference type="SAM" id="MobiDB-lite"/>
    </source>
</evidence>
<reference evidence="3 4" key="1">
    <citation type="journal article" date="2018" name="Int. J. Syst. Evol. Microbiol.">
        <title>Glycomyces paridis sp. nov., isolated from the medicinal plant Paris polyphylla.</title>
        <authorList>
            <person name="Fang X.M."/>
            <person name="Bai J.L."/>
            <person name="Su J."/>
            <person name="Zhao L.L."/>
            <person name="Liu H.Y."/>
            <person name="Ma B.P."/>
            <person name="Zhang Y.Q."/>
            <person name="Yu L.Y."/>
        </authorList>
    </citation>
    <scope>NUCLEOTIDE SEQUENCE [LARGE SCALE GENOMIC DNA]</scope>
    <source>
        <strain evidence="3 4">CPCC 204357</strain>
    </source>
</reference>
<dbReference type="OrthoDB" id="128043at2"/>
<accession>A0A4S8PI29</accession>
<protein>
    <submittedName>
        <fullName evidence="3">Heavy-metal-associated domain-containing protein</fullName>
    </submittedName>
</protein>
<feature type="chain" id="PRO_5039291022" evidence="2">
    <location>
        <begin position="26"/>
        <end position="302"/>
    </location>
</feature>
<feature type="region of interest" description="Disordered" evidence="1">
    <location>
        <begin position="42"/>
        <end position="68"/>
    </location>
</feature>
<sequence>MGAPQRIGLYAAGLAAVFAAAFAVAGVAVPESTVENWTATEGEHDMEGDEDMATDEHGGHDAPAAQAPRGLGIEQDGYVLGEVAAPTVPGAPGTLAFTITGPDGATLTEYTESHEKDLHLIVVRADGTGFRHVHPELGADGTWTIPWEWDAAGTYRVFADFVPPTGEDVTLSRTVAVDGDLTVPAPLQVSATAETDGFTVALAGDLVAGEASELTLTVTRDGEPVTALEPYLGAYGHLVALRDGDLAYLHVHPEGAEAEPGTVSGPDIVFAASAPTPGRYLLYLDFQVDGQVHTAQFAAEAR</sequence>
<comment type="caution">
    <text evidence="3">The sequence shown here is derived from an EMBL/GenBank/DDBJ whole genome shotgun (WGS) entry which is preliminary data.</text>
</comment>
<proteinExistence type="predicted"/>
<evidence type="ECO:0000313" key="3">
    <source>
        <dbReference type="EMBL" id="THV29072.1"/>
    </source>
</evidence>
<dbReference type="EMBL" id="STGX01000006">
    <property type="protein sequence ID" value="THV29072.1"/>
    <property type="molecule type" value="Genomic_DNA"/>
</dbReference>
<keyword evidence="4" id="KW-1185">Reference proteome</keyword>
<dbReference type="Proteomes" id="UP000305792">
    <property type="component" value="Unassembled WGS sequence"/>
</dbReference>
<evidence type="ECO:0000256" key="2">
    <source>
        <dbReference type="SAM" id="SignalP"/>
    </source>
</evidence>
<dbReference type="AlphaFoldDB" id="A0A4S8PI29"/>
<feature type="compositionally biased region" description="Acidic residues" evidence="1">
    <location>
        <begin position="44"/>
        <end position="53"/>
    </location>
</feature>